<organism evidence="5">
    <name type="scientific">marine metagenome</name>
    <dbReference type="NCBI Taxonomy" id="408172"/>
    <lineage>
        <taxon>unclassified sequences</taxon>
        <taxon>metagenomes</taxon>
        <taxon>ecological metagenomes</taxon>
    </lineage>
</organism>
<accession>A0A382GVM2</accession>
<gene>
    <name evidence="5" type="ORF">METZ01_LOCUS231601</name>
</gene>
<protein>
    <submittedName>
        <fullName evidence="5">Uncharacterized protein</fullName>
    </submittedName>
</protein>
<dbReference type="PANTHER" id="PTHR37838">
    <property type="entry name" value="NA(+)-TRANSLOCATING NADH-QUINONE REDUCTASE SUBUNIT C"/>
    <property type="match status" value="1"/>
</dbReference>
<dbReference type="AlphaFoldDB" id="A0A382GVM2"/>
<keyword evidence="1" id="KW-0813">Transport</keyword>
<proteinExistence type="predicted"/>
<keyword evidence="3" id="KW-0285">Flavoprotein</keyword>
<evidence type="ECO:0000256" key="1">
    <source>
        <dbReference type="ARBA" id="ARBA00022448"/>
    </source>
</evidence>
<keyword evidence="2" id="KW-0597">Phosphoprotein</keyword>
<sequence>MGVVTLISSLLLSYSYSSLKKLTKENIEFDIKRNIIKSVGYNISTMTKDDINSNYDANITEMILNKNNEMLSGVLWSDLVAVEDKKNGLTYFVNKVDKINFNMIENKDTNTSIKSYLPIFFHSDKQVFVIPISGKGLWSTLFGFISIG</sequence>
<dbReference type="EMBL" id="UINC01057514">
    <property type="protein sequence ID" value="SVB78747.1"/>
    <property type="molecule type" value="Genomic_DNA"/>
</dbReference>
<dbReference type="InterPro" id="IPR010204">
    <property type="entry name" value="NqrC"/>
</dbReference>
<name>A0A382GVM2_9ZZZZ</name>
<dbReference type="GO" id="GO:0016020">
    <property type="term" value="C:membrane"/>
    <property type="evidence" value="ECO:0007669"/>
    <property type="project" value="InterPro"/>
</dbReference>
<reference evidence="5" key="1">
    <citation type="submission" date="2018-05" db="EMBL/GenBank/DDBJ databases">
        <authorList>
            <person name="Lanie J.A."/>
            <person name="Ng W.-L."/>
            <person name="Kazmierczak K.M."/>
            <person name="Andrzejewski T.M."/>
            <person name="Davidsen T.M."/>
            <person name="Wayne K.J."/>
            <person name="Tettelin H."/>
            <person name="Glass J.I."/>
            <person name="Rusch D."/>
            <person name="Podicherti R."/>
            <person name="Tsui H.-C.T."/>
            <person name="Winkler M.E."/>
        </authorList>
    </citation>
    <scope>NUCLEOTIDE SEQUENCE</scope>
</reference>
<evidence type="ECO:0000256" key="4">
    <source>
        <dbReference type="ARBA" id="ARBA00022643"/>
    </source>
</evidence>
<keyword evidence="4" id="KW-0288">FMN</keyword>
<dbReference type="GO" id="GO:0016655">
    <property type="term" value="F:oxidoreductase activity, acting on NAD(P)H, quinone or similar compound as acceptor"/>
    <property type="evidence" value="ECO:0007669"/>
    <property type="project" value="InterPro"/>
</dbReference>
<evidence type="ECO:0000256" key="3">
    <source>
        <dbReference type="ARBA" id="ARBA00022630"/>
    </source>
</evidence>
<dbReference type="PANTHER" id="PTHR37838:SF1">
    <property type="entry name" value="NA(+)-TRANSLOCATING NADH-QUINONE REDUCTASE SUBUNIT C"/>
    <property type="match status" value="1"/>
</dbReference>
<dbReference type="GO" id="GO:0010181">
    <property type="term" value="F:FMN binding"/>
    <property type="evidence" value="ECO:0007669"/>
    <property type="project" value="InterPro"/>
</dbReference>
<dbReference type="GO" id="GO:0006814">
    <property type="term" value="P:sodium ion transport"/>
    <property type="evidence" value="ECO:0007669"/>
    <property type="project" value="InterPro"/>
</dbReference>
<evidence type="ECO:0000256" key="2">
    <source>
        <dbReference type="ARBA" id="ARBA00022553"/>
    </source>
</evidence>
<evidence type="ECO:0000313" key="5">
    <source>
        <dbReference type="EMBL" id="SVB78747.1"/>
    </source>
</evidence>